<dbReference type="PROSITE" id="PS00911">
    <property type="entry name" value="DHODEHASE_1"/>
    <property type="match status" value="1"/>
</dbReference>
<dbReference type="SUPFAM" id="SSF51395">
    <property type="entry name" value="FMN-linked oxidoreductases"/>
    <property type="match status" value="1"/>
</dbReference>
<dbReference type="GO" id="GO:0005737">
    <property type="term" value="C:cytoplasm"/>
    <property type="evidence" value="ECO:0007669"/>
    <property type="project" value="InterPro"/>
</dbReference>
<dbReference type="InterPro" id="IPR013785">
    <property type="entry name" value="Aldolase_TIM"/>
</dbReference>
<comment type="subcellular location">
    <subcellularLocation>
        <location evidence="2 13">Cell membrane</location>
        <topology evidence="2 13">Peripheral membrane protein</topology>
    </subcellularLocation>
</comment>
<feature type="domain" description="Dihydroorotate dehydrogenase catalytic" evidence="14">
    <location>
        <begin position="45"/>
        <end position="337"/>
    </location>
</feature>
<comment type="similarity">
    <text evidence="4 13">Belongs to the dihydroorotate dehydrogenase family. Type 2 subfamily.</text>
</comment>
<evidence type="ECO:0000256" key="3">
    <source>
        <dbReference type="ARBA" id="ARBA00005161"/>
    </source>
</evidence>
<dbReference type="NCBIfam" id="TIGR01036">
    <property type="entry name" value="pyrD_sub2"/>
    <property type="match status" value="1"/>
</dbReference>
<evidence type="ECO:0000256" key="6">
    <source>
        <dbReference type="ARBA" id="ARBA00022475"/>
    </source>
</evidence>
<dbReference type="FunFam" id="3.20.20.70:FF:000028">
    <property type="entry name" value="Dihydroorotate dehydrogenase (quinone)"/>
    <property type="match status" value="1"/>
</dbReference>
<dbReference type="UniPathway" id="UPA00070">
    <property type="reaction ID" value="UER00946"/>
</dbReference>
<dbReference type="GO" id="GO:0005886">
    <property type="term" value="C:plasma membrane"/>
    <property type="evidence" value="ECO:0007669"/>
    <property type="project" value="UniProtKB-SubCell"/>
</dbReference>
<dbReference type="PANTHER" id="PTHR48109:SF4">
    <property type="entry name" value="DIHYDROOROTATE DEHYDROGENASE (QUINONE), MITOCHONDRIAL"/>
    <property type="match status" value="1"/>
</dbReference>
<dbReference type="EC" id="1.3.5.2" evidence="13"/>
<evidence type="ECO:0000313" key="15">
    <source>
        <dbReference type="EMBL" id="PSL13238.1"/>
    </source>
</evidence>
<dbReference type="InterPro" id="IPR005720">
    <property type="entry name" value="Dihydroorotate_DH_cat"/>
</dbReference>
<feature type="binding site" evidence="13">
    <location>
        <position position="297"/>
    </location>
    <ligand>
        <name>FMN</name>
        <dbReference type="ChEBI" id="CHEBI:58210"/>
    </ligand>
</feature>
<feature type="binding site" evidence="13">
    <location>
        <position position="172"/>
    </location>
    <ligand>
        <name>substrate</name>
    </ligand>
</feature>
<dbReference type="HAMAP" id="MF_00225">
    <property type="entry name" value="DHO_dh_type2"/>
    <property type="match status" value="1"/>
</dbReference>
<gene>
    <name evidence="13" type="primary">pyrD</name>
    <name evidence="15" type="ORF">CLV44_11376</name>
</gene>
<keyword evidence="6 13" id="KW-1003">Cell membrane</keyword>
<dbReference type="PANTHER" id="PTHR48109">
    <property type="entry name" value="DIHYDROOROTATE DEHYDROGENASE (QUINONE), MITOCHONDRIAL-RELATED"/>
    <property type="match status" value="1"/>
</dbReference>
<dbReference type="GO" id="GO:0106430">
    <property type="term" value="F:dihydroorotate dehydrogenase (quinone) activity"/>
    <property type="evidence" value="ECO:0007669"/>
    <property type="project" value="UniProtKB-EC"/>
</dbReference>
<dbReference type="Gene3D" id="3.20.20.70">
    <property type="entry name" value="Aldolase class I"/>
    <property type="match status" value="1"/>
</dbReference>
<feature type="binding site" evidence="13">
    <location>
        <begin position="246"/>
        <end position="247"/>
    </location>
    <ligand>
        <name>substrate</name>
    </ligand>
</feature>
<keyword evidence="9 13" id="KW-0665">Pyrimidine biosynthesis</keyword>
<evidence type="ECO:0000256" key="7">
    <source>
        <dbReference type="ARBA" id="ARBA00022630"/>
    </source>
</evidence>
<comment type="cofactor">
    <cofactor evidence="13">
        <name>FMN</name>
        <dbReference type="ChEBI" id="CHEBI:58210"/>
    </cofactor>
    <text evidence="13">Binds 1 FMN per subunit.</text>
</comment>
<evidence type="ECO:0000259" key="14">
    <source>
        <dbReference type="Pfam" id="PF01180"/>
    </source>
</evidence>
<keyword evidence="16" id="KW-1185">Reference proteome</keyword>
<dbReference type="OrthoDB" id="9802377at2"/>
<dbReference type="GO" id="GO:0006207">
    <property type="term" value="P:'de novo' pyrimidine nucleobase biosynthetic process"/>
    <property type="evidence" value="ECO:0007669"/>
    <property type="project" value="UniProtKB-UniRule"/>
</dbReference>
<organism evidence="15 16">
    <name type="scientific">Marinobacterium halophilum</name>
    <dbReference type="NCBI Taxonomy" id="267374"/>
    <lineage>
        <taxon>Bacteria</taxon>
        <taxon>Pseudomonadati</taxon>
        <taxon>Pseudomonadota</taxon>
        <taxon>Gammaproteobacteria</taxon>
        <taxon>Oceanospirillales</taxon>
        <taxon>Oceanospirillaceae</taxon>
        <taxon>Marinobacterium</taxon>
    </lineage>
</organism>
<evidence type="ECO:0000313" key="16">
    <source>
        <dbReference type="Proteomes" id="UP000242133"/>
    </source>
</evidence>
<protein>
    <recommendedName>
        <fullName evidence="13">Dihydroorotate dehydrogenase (quinone)</fullName>
        <ecNumber evidence="13">1.3.5.2</ecNumber>
    </recommendedName>
    <alternativeName>
        <fullName evidence="13">DHOdehase</fullName>
        <shortName evidence="13">DHOD</shortName>
        <shortName evidence="13">DHODase</shortName>
    </alternativeName>
    <alternativeName>
        <fullName evidence="13">Dihydroorotate oxidase</fullName>
    </alternativeName>
</protein>
<feature type="binding site" evidence="13">
    <location>
        <position position="177"/>
    </location>
    <ligand>
        <name>substrate</name>
    </ligand>
</feature>
<evidence type="ECO:0000256" key="11">
    <source>
        <dbReference type="ARBA" id="ARBA00023136"/>
    </source>
</evidence>
<feature type="binding site" evidence="13">
    <location>
        <position position="268"/>
    </location>
    <ligand>
        <name>FMN</name>
        <dbReference type="ChEBI" id="CHEBI:58210"/>
    </ligand>
</feature>
<dbReference type="RefSeq" id="WP_106592022.1">
    <property type="nucleotide sequence ID" value="NZ_PYGI01000013.1"/>
</dbReference>
<feature type="binding site" evidence="13">
    <location>
        <begin position="318"/>
        <end position="319"/>
    </location>
    <ligand>
        <name>FMN</name>
        <dbReference type="ChEBI" id="CHEBI:58210"/>
    </ligand>
</feature>
<evidence type="ECO:0000256" key="8">
    <source>
        <dbReference type="ARBA" id="ARBA00022643"/>
    </source>
</evidence>
<feature type="binding site" evidence="13">
    <location>
        <position position="245"/>
    </location>
    <ligand>
        <name>FMN</name>
        <dbReference type="ChEBI" id="CHEBI:58210"/>
    </ligand>
</feature>
<feature type="active site" description="Nucleophile" evidence="13">
    <location>
        <position position="175"/>
    </location>
</feature>
<reference evidence="15 16" key="1">
    <citation type="submission" date="2018-03" db="EMBL/GenBank/DDBJ databases">
        <title>Genomic Encyclopedia of Archaeal and Bacterial Type Strains, Phase II (KMG-II): from individual species to whole genera.</title>
        <authorList>
            <person name="Goeker M."/>
        </authorList>
    </citation>
    <scope>NUCLEOTIDE SEQUENCE [LARGE SCALE GENOMIC DNA]</scope>
    <source>
        <strain evidence="15 16">DSM 17586</strain>
    </source>
</reference>
<feature type="binding site" evidence="13">
    <location>
        <position position="172"/>
    </location>
    <ligand>
        <name>FMN</name>
        <dbReference type="ChEBI" id="CHEBI:58210"/>
    </ligand>
</feature>
<keyword evidence="10 13" id="KW-0560">Oxidoreductase</keyword>
<comment type="subunit">
    <text evidence="5 13">Monomer.</text>
</comment>
<feature type="binding site" evidence="13">
    <location>
        <begin position="111"/>
        <end position="115"/>
    </location>
    <ligand>
        <name>substrate</name>
    </ligand>
</feature>
<evidence type="ECO:0000256" key="2">
    <source>
        <dbReference type="ARBA" id="ARBA00004202"/>
    </source>
</evidence>
<dbReference type="NCBIfam" id="NF003644">
    <property type="entry name" value="PRK05286.1-1"/>
    <property type="match status" value="1"/>
</dbReference>
<dbReference type="EMBL" id="PYGI01000013">
    <property type="protein sequence ID" value="PSL13238.1"/>
    <property type="molecule type" value="Genomic_DNA"/>
</dbReference>
<evidence type="ECO:0000256" key="12">
    <source>
        <dbReference type="ARBA" id="ARBA00048639"/>
    </source>
</evidence>
<dbReference type="PIRSF" id="PIRSF000164">
    <property type="entry name" value="DHO_oxidase"/>
    <property type="match status" value="1"/>
</dbReference>
<dbReference type="Pfam" id="PF01180">
    <property type="entry name" value="DHO_dh"/>
    <property type="match status" value="1"/>
</dbReference>
<feature type="binding site" evidence="13">
    <location>
        <begin position="62"/>
        <end position="66"/>
    </location>
    <ligand>
        <name>FMN</name>
        <dbReference type="ChEBI" id="CHEBI:58210"/>
    </ligand>
</feature>
<accession>A0A2P8EUW2</accession>
<evidence type="ECO:0000256" key="1">
    <source>
        <dbReference type="ARBA" id="ARBA00003125"/>
    </source>
</evidence>
<comment type="catalytic activity">
    <reaction evidence="12 13">
        <text>(S)-dihydroorotate + a quinone = orotate + a quinol</text>
        <dbReference type="Rhea" id="RHEA:30187"/>
        <dbReference type="ChEBI" id="CHEBI:24646"/>
        <dbReference type="ChEBI" id="CHEBI:30839"/>
        <dbReference type="ChEBI" id="CHEBI:30864"/>
        <dbReference type="ChEBI" id="CHEBI:132124"/>
        <dbReference type="EC" id="1.3.5.2"/>
    </reaction>
</comment>
<dbReference type="Proteomes" id="UP000242133">
    <property type="component" value="Unassembled WGS sequence"/>
</dbReference>
<feature type="binding site" evidence="13">
    <location>
        <position position="217"/>
    </location>
    <ligand>
        <name>FMN</name>
        <dbReference type="ChEBI" id="CHEBI:58210"/>
    </ligand>
</feature>
<keyword evidence="11 13" id="KW-0472">Membrane</keyword>
<feature type="binding site" evidence="13">
    <location>
        <position position="86"/>
    </location>
    <ligand>
        <name>FMN</name>
        <dbReference type="ChEBI" id="CHEBI:58210"/>
    </ligand>
</feature>
<dbReference type="GO" id="GO:0044205">
    <property type="term" value="P:'de novo' UMP biosynthetic process"/>
    <property type="evidence" value="ECO:0007669"/>
    <property type="project" value="UniProtKB-UniRule"/>
</dbReference>
<dbReference type="CDD" id="cd04738">
    <property type="entry name" value="DHOD_2_like"/>
    <property type="match status" value="1"/>
</dbReference>
<dbReference type="NCBIfam" id="NF003646">
    <property type="entry name" value="PRK05286.1-4"/>
    <property type="match status" value="1"/>
</dbReference>
<evidence type="ECO:0000256" key="9">
    <source>
        <dbReference type="ARBA" id="ARBA00022975"/>
    </source>
</evidence>
<proteinExistence type="inferred from homology"/>
<sequence length="343" mass="36428">MLYDLARALMFRLEAETSHELALGGMNLAASLGLHKLMGAETQSLPTKVMGIRFPNPVGLAAGLDKNGTSVDGLAAMGFGFIEVGTVTPRPQPGNPKPRLFRIPEHSAIINRMGFNNDGVDQLLKNLDRSSYQGVLGINIGKNKDTPNEQAHLDYLLCLRKVYARASYITVNVSSPNTPGLRTLQFGDSLNSLLDALKTEQAKLASLHGRYVPIAVKIAPDMDAEEVGMVASSLKTYEMDGVIATNTTLSRGGVEDSPISDEAGGLSGAPVRNRSTATIRTLAEHLDGALPIIGVGGITEGFDAAEKIEAGASLVQIYTGFIYRGPGLVRDAVNAIAELQKQS</sequence>
<name>A0A2P8EUW2_9GAMM</name>
<evidence type="ECO:0000256" key="5">
    <source>
        <dbReference type="ARBA" id="ARBA00011245"/>
    </source>
</evidence>
<evidence type="ECO:0000256" key="10">
    <source>
        <dbReference type="ARBA" id="ARBA00023002"/>
    </source>
</evidence>
<dbReference type="AlphaFoldDB" id="A0A2P8EUW2"/>
<dbReference type="InterPro" id="IPR005719">
    <property type="entry name" value="Dihydroorotate_DH_2"/>
</dbReference>
<comment type="function">
    <text evidence="1 13">Catalyzes the conversion of dihydroorotate to orotate with quinone as electron acceptor.</text>
</comment>
<dbReference type="InterPro" id="IPR050074">
    <property type="entry name" value="DHO_dehydrogenase"/>
</dbReference>
<keyword evidence="8 13" id="KW-0288">FMN</keyword>
<evidence type="ECO:0000256" key="13">
    <source>
        <dbReference type="HAMAP-Rule" id="MF_00225"/>
    </source>
</evidence>
<dbReference type="NCBIfam" id="NF003652">
    <property type="entry name" value="PRK05286.2-5"/>
    <property type="match status" value="1"/>
</dbReference>
<evidence type="ECO:0000256" key="4">
    <source>
        <dbReference type="ARBA" id="ARBA00005359"/>
    </source>
</evidence>
<feature type="binding site" evidence="13">
    <location>
        <position position="66"/>
    </location>
    <ligand>
        <name>substrate</name>
    </ligand>
</feature>
<dbReference type="NCBIfam" id="NF003645">
    <property type="entry name" value="PRK05286.1-2"/>
    <property type="match status" value="1"/>
</dbReference>
<comment type="caution">
    <text evidence="15">The sequence shown here is derived from an EMBL/GenBank/DDBJ whole genome shotgun (WGS) entry which is preliminary data.</text>
</comment>
<dbReference type="InterPro" id="IPR001295">
    <property type="entry name" value="Dihydroorotate_DH_CS"/>
</dbReference>
<dbReference type="InterPro" id="IPR012135">
    <property type="entry name" value="Dihydroorotate_DH_1_2"/>
</dbReference>
<comment type="pathway">
    <text evidence="3 13">Pyrimidine metabolism; UMP biosynthesis via de novo pathway; orotate from (S)-dihydroorotate (quinone route): step 1/1.</text>
</comment>
<keyword evidence="7 13" id="KW-0285">Flavoprotein</keyword>
<feature type="binding site" evidence="13">
    <location>
        <position position="139"/>
    </location>
    <ligand>
        <name>FMN</name>
        <dbReference type="ChEBI" id="CHEBI:58210"/>
    </ligand>
</feature>